<dbReference type="Proteomes" id="UP001497453">
    <property type="component" value="Chromosome 4"/>
</dbReference>
<evidence type="ECO:0000313" key="1">
    <source>
        <dbReference type="EMBL" id="CAL1708187.1"/>
    </source>
</evidence>
<proteinExistence type="predicted"/>
<reference evidence="2" key="1">
    <citation type="submission" date="2024-04" db="EMBL/GenBank/DDBJ databases">
        <authorList>
            <person name="Shaw F."/>
            <person name="Minotto A."/>
        </authorList>
    </citation>
    <scope>NUCLEOTIDE SEQUENCE [LARGE SCALE GENOMIC DNA]</scope>
</reference>
<sequence>MYNTALHPPSILNVFPTELLSLVKESIPQGDLRTHVCFYKACPSFTALYGDETRQAAFWEGACILAGLGCLPNEAPENVDWKHVAFECIEKDGFCDHPACGGALLDWNAAQMKNMELDHSQLNWKALIECIILDGEEADYLRPEHSPVFQHFTFTPYVPHGIRLPIGEDVYLDRFEWKHQPTPEYQLRYHPIAQRSFALFPLVKIMDFMTHFSNTLRPTNPLGITVMDVLTALHGVVDTHMTVRQLSETLELLDTKTAFPISTDYLFFILKRLETPRSFLYFYRPDGLNFIDWEDNGLGPFFGLDHRVARALTQKEVERLSAAEE</sequence>
<keyword evidence="2" id="KW-1185">Reference proteome</keyword>
<organism evidence="1 2">
    <name type="scientific">Somion occarium</name>
    <dbReference type="NCBI Taxonomy" id="3059160"/>
    <lineage>
        <taxon>Eukaryota</taxon>
        <taxon>Fungi</taxon>
        <taxon>Dikarya</taxon>
        <taxon>Basidiomycota</taxon>
        <taxon>Agaricomycotina</taxon>
        <taxon>Agaricomycetes</taxon>
        <taxon>Polyporales</taxon>
        <taxon>Cerrenaceae</taxon>
        <taxon>Somion</taxon>
    </lineage>
</organism>
<accession>A0ABP1DM07</accession>
<dbReference type="EMBL" id="OZ037947">
    <property type="protein sequence ID" value="CAL1708187.1"/>
    <property type="molecule type" value="Genomic_DNA"/>
</dbReference>
<protein>
    <submittedName>
        <fullName evidence="1">Uncharacterized protein</fullName>
    </submittedName>
</protein>
<gene>
    <name evidence="1" type="ORF">GFSPODELE1_LOCUS6731</name>
</gene>
<evidence type="ECO:0000313" key="2">
    <source>
        <dbReference type="Proteomes" id="UP001497453"/>
    </source>
</evidence>
<name>A0ABP1DM07_9APHY</name>